<reference evidence="1 2" key="1">
    <citation type="submission" date="2013-11" db="EMBL/GenBank/DDBJ databases">
        <title>Draft genome sequence and annotation of the entomopathogenic bacterium, Xenorhabdus cabanillasi strain JM26.</title>
        <authorList>
            <person name="Gualtieri M."/>
            <person name="Ogier J.C."/>
            <person name="Pages S."/>
            <person name="Givaudan A."/>
            <person name="Gaudriault S."/>
        </authorList>
    </citation>
    <scope>NUCLEOTIDE SEQUENCE [LARGE SCALE GENOMIC DNA]</scope>
    <source>
        <strain evidence="1 2">JM26</strain>
    </source>
</reference>
<accession>W1IS22</accession>
<sequence>MDRIFRENGFNPRMITALERLAYIGEHCSGALYYEPAISFADTGERDIDLITLGQEAVKEFEGTNSDFVEYLMNASGSGGARPKLNLTKHTDGCTGRIYQ</sequence>
<dbReference type="AlphaFoldDB" id="W1IS22"/>
<gene>
    <name evidence="1" type="ORF">XCR1_1500015</name>
</gene>
<protein>
    <submittedName>
        <fullName evidence="1">Uncharacterized protein</fullName>
    </submittedName>
</protein>
<comment type="caution">
    <text evidence="1">The sequence shown here is derived from an EMBL/GenBank/DDBJ whole genome shotgun (WGS) entry which is preliminary data.</text>
</comment>
<name>W1IS22_9GAMM</name>
<organism evidence="1 2">
    <name type="scientific">Xenorhabdus cabanillasii JM26</name>
    <dbReference type="NCBI Taxonomy" id="1427517"/>
    <lineage>
        <taxon>Bacteria</taxon>
        <taxon>Pseudomonadati</taxon>
        <taxon>Pseudomonadota</taxon>
        <taxon>Gammaproteobacteria</taxon>
        <taxon>Enterobacterales</taxon>
        <taxon>Morganellaceae</taxon>
        <taxon>Xenorhabdus</taxon>
    </lineage>
</organism>
<dbReference type="Proteomes" id="UP000019197">
    <property type="component" value="Unassembled WGS sequence"/>
</dbReference>
<evidence type="ECO:0000313" key="2">
    <source>
        <dbReference type="Proteomes" id="UP000019197"/>
    </source>
</evidence>
<dbReference type="EMBL" id="CBXE010000058">
    <property type="protein sequence ID" value="CDL80411.1"/>
    <property type="molecule type" value="Genomic_DNA"/>
</dbReference>
<proteinExistence type="predicted"/>
<evidence type="ECO:0000313" key="1">
    <source>
        <dbReference type="EMBL" id="CDL80411.1"/>
    </source>
</evidence>